<dbReference type="EMBL" id="FNFP01000006">
    <property type="protein sequence ID" value="SDK98866.1"/>
    <property type="molecule type" value="Genomic_DNA"/>
</dbReference>
<accession>A0A1G9GDU4</accession>
<evidence type="ECO:0008006" key="3">
    <source>
        <dbReference type="Google" id="ProtNLM"/>
    </source>
</evidence>
<gene>
    <name evidence="1" type="ORF">SAMN05660472_02392</name>
</gene>
<name>A0A1G9GDU4_9FIRM</name>
<proteinExistence type="predicted"/>
<evidence type="ECO:0000313" key="1">
    <source>
        <dbReference type="EMBL" id="SDK98866.1"/>
    </source>
</evidence>
<keyword evidence="2" id="KW-1185">Reference proteome</keyword>
<evidence type="ECO:0000313" key="2">
    <source>
        <dbReference type="Proteomes" id="UP000198718"/>
    </source>
</evidence>
<reference evidence="1 2" key="1">
    <citation type="submission" date="2016-10" db="EMBL/GenBank/DDBJ databases">
        <authorList>
            <person name="de Groot N.N."/>
        </authorList>
    </citation>
    <scope>NUCLEOTIDE SEQUENCE [LARGE SCALE GENOMIC DNA]</scope>
    <source>
        <strain evidence="1 2">DSM 18346</strain>
    </source>
</reference>
<dbReference type="RefSeq" id="WP_330386518.1">
    <property type="nucleotide sequence ID" value="NZ_FNFP01000006.1"/>
</dbReference>
<dbReference type="AlphaFoldDB" id="A0A1G9GDU4"/>
<sequence>MSTKRFLGYDTDENGKTKWYAKIIQSMLQNEKYKGDAILQKSYTVDFLTKK</sequence>
<organism evidence="1 2">
    <name type="scientific">Natronincola ferrireducens</name>
    <dbReference type="NCBI Taxonomy" id="393762"/>
    <lineage>
        <taxon>Bacteria</taxon>
        <taxon>Bacillati</taxon>
        <taxon>Bacillota</taxon>
        <taxon>Clostridia</taxon>
        <taxon>Peptostreptococcales</taxon>
        <taxon>Natronincolaceae</taxon>
        <taxon>Natronincola</taxon>
    </lineage>
</organism>
<dbReference type="STRING" id="393762.SAMN05660472_02392"/>
<protein>
    <recommendedName>
        <fullName evidence="3">Recombinase</fullName>
    </recommendedName>
</protein>
<dbReference type="Proteomes" id="UP000198718">
    <property type="component" value="Unassembled WGS sequence"/>
</dbReference>